<evidence type="ECO:0000256" key="1">
    <source>
        <dbReference type="SAM" id="Phobius"/>
    </source>
</evidence>
<keyword evidence="1" id="KW-0812">Transmembrane</keyword>
<dbReference type="AlphaFoldDB" id="A0A9N9GZL3"/>
<organism evidence="2 3">
    <name type="scientific">Funneliformis caledonium</name>
    <dbReference type="NCBI Taxonomy" id="1117310"/>
    <lineage>
        <taxon>Eukaryota</taxon>
        <taxon>Fungi</taxon>
        <taxon>Fungi incertae sedis</taxon>
        <taxon>Mucoromycota</taxon>
        <taxon>Glomeromycotina</taxon>
        <taxon>Glomeromycetes</taxon>
        <taxon>Glomerales</taxon>
        <taxon>Glomeraceae</taxon>
        <taxon>Funneliformis</taxon>
    </lineage>
</organism>
<keyword evidence="3" id="KW-1185">Reference proteome</keyword>
<feature type="non-terminal residue" evidence="2">
    <location>
        <position position="94"/>
    </location>
</feature>
<keyword evidence="1" id="KW-0472">Membrane</keyword>
<accession>A0A9N9GZL3</accession>
<gene>
    <name evidence="2" type="ORF">FCALED_LOCUS10843</name>
</gene>
<protein>
    <submittedName>
        <fullName evidence="2">9531_t:CDS:1</fullName>
    </submittedName>
</protein>
<evidence type="ECO:0000313" key="2">
    <source>
        <dbReference type="EMBL" id="CAG8646585.1"/>
    </source>
</evidence>
<keyword evidence="1" id="KW-1133">Transmembrane helix</keyword>
<reference evidence="2" key="1">
    <citation type="submission" date="2021-06" db="EMBL/GenBank/DDBJ databases">
        <authorList>
            <person name="Kallberg Y."/>
            <person name="Tangrot J."/>
            <person name="Rosling A."/>
        </authorList>
    </citation>
    <scope>NUCLEOTIDE SEQUENCE</scope>
    <source>
        <strain evidence="2">UK204</strain>
    </source>
</reference>
<name>A0A9N9GZL3_9GLOM</name>
<comment type="caution">
    <text evidence="2">The sequence shown here is derived from an EMBL/GenBank/DDBJ whole genome shotgun (WGS) entry which is preliminary data.</text>
</comment>
<sequence>MDDVNEVTEFNIRGTIAILVSLSNLLLTTDNGKRFYGNAEGSWCCIDKNKDFQEYRNWFSLRKKSRKGFTESELNMKACLVPVVYIILVFPLAL</sequence>
<dbReference type="Proteomes" id="UP000789570">
    <property type="component" value="Unassembled WGS sequence"/>
</dbReference>
<feature type="transmembrane region" description="Helical" evidence="1">
    <location>
        <begin position="74"/>
        <end position="93"/>
    </location>
</feature>
<evidence type="ECO:0000313" key="3">
    <source>
        <dbReference type="Proteomes" id="UP000789570"/>
    </source>
</evidence>
<proteinExistence type="predicted"/>
<dbReference type="EMBL" id="CAJVPQ010004195">
    <property type="protein sequence ID" value="CAG8646585.1"/>
    <property type="molecule type" value="Genomic_DNA"/>
</dbReference>